<dbReference type="InterPro" id="IPR013899">
    <property type="entry name" value="DUF1771"/>
</dbReference>
<feature type="domain" description="Smr" evidence="3">
    <location>
        <begin position="89"/>
        <end position="165"/>
    </location>
</feature>
<dbReference type="OrthoDB" id="3231855at2759"/>
<dbReference type="InterPro" id="IPR002625">
    <property type="entry name" value="Smr_dom"/>
</dbReference>
<reference evidence="4" key="1">
    <citation type="journal article" date="2021" name="Open Biol.">
        <title>Shared evolutionary footprints suggest mitochondrial oxidative damage underlies multiple complex I losses in fungi.</title>
        <authorList>
            <person name="Schikora-Tamarit M.A."/>
            <person name="Marcet-Houben M."/>
            <person name="Nosek J."/>
            <person name="Gabaldon T."/>
        </authorList>
    </citation>
    <scope>NUCLEOTIDE SEQUENCE</scope>
    <source>
        <strain evidence="4">CBS6341</strain>
    </source>
</reference>
<evidence type="ECO:0000256" key="2">
    <source>
        <dbReference type="SAM" id="MobiDB-lite"/>
    </source>
</evidence>
<dbReference type="Gene3D" id="3.30.1370.110">
    <property type="match status" value="1"/>
</dbReference>
<comment type="caution">
    <text evidence="4">The sequence shown here is derived from an EMBL/GenBank/DDBJ whole genome shotgun (WGS) entry which is preliminary data.</text>
</comment>
<dbReference type="PANTHER" id="PTHR47417">
    <property type="entry name" value="SMR DOMAIN-CONTAINING PROTEIN YPL199C"/>
    <property type="match status" value="1"/>
</dbReference>
<evidence type="ECO:0000313" key="5">
    <source>
        <dbReference type="Proteomes" id="UP000769528"/>
    </source>
</evidence>
<organism evidence="4 5">
    <name type="scientific">Wickerhamomyces mucosus</name>
    <dbReference type="NCBI Taxonomy" id="1378264"/>
    <lineage>
        <taxon>Eukaryota</taxon>
        <taxon>Fungi</taxon>
        <taxon>Dikarya</taxon>
        <taxon>Ascomycota</taxon>
        <taxon>Saccharomycotina</taxon>
        <taxon>Saccharomycetes</taxon>
        <taxon>Phaffomycetales</taxon>
        <taxon>Wickerhamomycetaceae</taxon>
        <taxon>Wickerhamomyces</taxon>
    </lineage>
</organism>
<evidence type="ECO:0000259" key="3">
    <source>
        <dbReference type="PROSITE" id="PS50828"/>
    </source>
</evidence>
<dbReference type="EMBL" id="JAEUBF010001392">
    <property type="protein sequence ID" value="KAH3667104.1"/>
    <property type="molecule type" value="Genomic_DNA"/>
</dbReference>
<dbReference type="Pfam" id="PF08590">
    <property type="entry name" value="DUF1771"/>
    <property type="match status" value="1"/>
</dbReference>
<accession>A0A9P8P8X6</accession>
<gene>
    <name evidence="4" type="ORF">WICMUC_005451</name>
</gene>
<name>A0A9P8P8X6_9ASCO</name>
<dbReference type="AlphaFoldDB" id="A0A9P8P8X6"/>
<keyword evidence="1" id="KW-0175">Coiled coil</keyword>
<dbReference type="InterPro" id="IPR036063">
    <property type="entry name" value="Smr_dom_sf"/>
</dbReference>
<feature type="compositionally biased region" description="Low complexity" evidence="2">
    <location>
        <begin position="194"/>
        <end position="239"/>
    </location>
</feature>
<dbReference type="SUPFAM" id="SSF160443">
    <property type="entry name" value="SMR domain-like"/>
    <property type="match status" value="1"/>
</dbReference>
<proteinExistence type="predicted"/>
<protein>
    <recommendedName>
        <fullName evidence="3">Smr domain-containing protein</fullName>
    </recommendedName>
</protein>
<evidence type="ECO:0000313" key="4">
    <source>
        <dbReference type="EMBL" id="KAH3667104.1"/>
    </source>
</evidence>
<dbReference type="Pfam" id="PF01713">
    <property type="entry name" value="Smr"/>
    <property type="match status" value="1"/>
</dbReference>
<feature type="region of interest" description="Disordered" evidence="2">
    <location>
        <begin position="192"/>
        <end position="239"/>
    </location>
</feature>
<feature type="coiled-coil region" evidence="1">
    <location>
        <begin position="18"/>
        <end position="45"/>
    </location>
</feature>
<evidence type="ECO:0000256" key="1">
    <source>
        <dbReference type="SAM" id="Coils"/>
    </source>
</evidence>
<dbReference type="PANTHER" id="PTHR47417:SF1">
    <property type="entry name" value="SMR DOMAIN-CONTAINING PROTEIN YPL199C"/>
    <property type="match status" value="1"/>
</dbReference>
<dbReference type="Proteomes" id="UP000769528">
    <property type="component" value="Unassembled WGS sequence"/>
</dbReference>
<dbReference type="SMART" id="SM00463">
    <property type="entry name" value="SMR"/>
    <property type="match status" value="1"/>
</dbReference>
<dbReference type="SMART" id="SM01162">
    <property type="entry name" value="DUF1771"/>
    <property type="match status" value="1"/>
</dbReference>
<sequence length="260" mass="29658">MSAAPAVDRGVLISDPQYRKFRDLADQAYKKRQELSNKSQQAYKQGDGKLAHQLSEDAKKQLKIAEDYNFKAAEYVFIENNADSDGNEIDLHGLYIKEAEYILKRRIVAGIQRNESLLEVIVGKGNHSPDHIAKIKPAVETLCQESNLRFHIDPKNSGVLIIDLKGARIPQSWNDIQPIGAYIKPQGAYTQSSYNHQQPQFQQQPQVQQQPHYQQQPQYQQQGGYQQQQQQYNNNGNNNNDDLVKVLQQILCGCLNLLKK</sequence>
<dbReference type="PROSITE" id="PS50828">
    <property type="entry name" value="SMR"/>
    <property type="match status" value="1"/>
</dbReference>
<reference evidence="4" key="2">
    <citation type="submission" date="2021-01" db="EMBL/GenBank/DDBJ databases">
        <authorList>
            <person name="Schikora-Tamarit M.A."/>
        </authorList>
    </citation>
    <scope>NUCLEOTIDE SEQUENCE</scope>
    <source>
        <strain evidence="4">CBS6341</strain>
    </source>
</reference>
<keyword evidence="5" id="KW-1185">Reference proteome</keyword>
<dbReference type="InterPro" id="IPR053020">
    <property type="entry name" value="Smr_domain_protein"/>
</dbReference>